<evidence type="ECO:0000256" key="1">
    <source>
        <dbReference type="SAM" id="MobiDB-lite"/>
    </source>
</evidence>
<name>A0A0V8E8C4_LACLL</name>
<dbReference type="PATRIC" id="fig|1360.114.peg.2019"/>
<sequence>MKKYGKKIIIAFIAIIIGGMIIFGNHLDNKQANDFYNHKNYNPDTPFVEDNAKILSKETKEYIADYNQKLKNSSLKSELLVVTVKDLGEHSISEFATQKGKQYKIGNGKNNTGLVYVLSKNDHKNFLATGYGMEDTIPDAKAHELLDSQISHDYFKEDNYDKGIIHDLEKIEPYVIGTSEYNDSSEIYSSSEDDDGETSDSTGIAVFIIFLAVIFLGGAFFTGGSGWFGGSDNSGGDSGGWSGGGGDFGGGGGGSDW</sequence>
<dbReference type="PANTHER" id="PTHR30373:SF2">
    <property type="entry name" value="UPF0603 PROTEIN YGCG"/>
    <property type="match status" value="1"/>
</dbReference>
<dbReference type="Pfam" id="PF04536">
    <property type="entry name" value="TPM_phosphatase"/>
    <property type="match status" value="1"/>
</dbReference>
<evidence type="ECO:0000256" key="2">
    <source>
        <dbReference type="SAM" id="Phobius"/>
    </source>
</evidence>
<dbReference type="EMBL" id="LKLU01000037">
    <property type="protein sequence ID" value="KSU22112.1"/>
    <property type="molecule type" value="Genomic_DNA"/>
</dbReference>
<protein>
    <submittedName>
        <fullName evidence="4">Beta-propeller domain of methanol dehydrogenase type</fullName>
    </submittedName>
</protein>
<dbReference type="Proteomes" id="UP000053719">
    <property type="component" value="Unassembled WGS sequence"/>
</dbReference>
<keyword evidence="2" id="KW-0472">Membrane</keyword>
<reference evidence="5" key="1">
    <citation type="submission" date="2015-10" db="EMBL/GenBank/DDBJ databases">
        <title>Draft Genome Sequences of 11 Lactococcus lactis subspecies cremoris strains.</title>
        <authorList>
            <person name="Wels M."/>
            <person name="Backus L."/>
            <person name="Boekhorst J."/>
            <person name="Dijkstra A."/>
            <person name="Beerthuizen M."/>
            <person name="Kelly W."/>
            <person name="Siezen R."/>
            <person name="Bachmann H."/>
            <person name="Van Hijum S."/>
        </authorList>
    </citation>
    <scope>NUCLEOTIDE SEQUENCE [LARGE SCALE GENOMIC DNA]</scope>
    <source>
        <strain evidence="5">M20</strain>
    </source>
</reference>
<evidence type="ECO:0000313" key="4">
    <source>
        <dbReference type="EMBL" id="KSU22112.1"/>
    </source>
</evidence>
<organism evidence="4 5">
    <name type="scientific">Lactococcus lactis subsp. lactis</name>
    <name type="common">Streptococcus lactis</name>
    <dbReference type="NCBI Taxonomy" id="1360"/>
    <lineage>
        <taxon>Bacteria</taxon>
        <taxon>Bacillati</taxon>
        <taxon>Bacillota</taxon>
        <taxon>Bacilli</taxon>
        <taxon>Lactobacillales</taxon>
        <taxon>Streptococcaceae</taxon>
        <taxon>Lactococcus</taxon>
    </lineage>
</organism>
<feature type="region of interest" description="Disordered" evidence="1">
    <location>
        <begin position="238"/>
        <end position="257"/>
    </location>
</feature>
<evidence type="ECO:0000313" key="5">
    <source>
        <dbReference type="Proteomes" id="UP000053719"/>
    </source>
</evidence>
<evidence type="ECO:0000259" key="3">
    <source>
        <dbReference type="Pfam" id="PF04536"/>
    </source>
</evidence>
<feature type="transmembrane region" description="Helical" evidence="2">
    <location>
        <begin position="204"/>
        <end position="228"/>
    </location>
</feature>
<feature type="transmembrane region" description="Helical" evidence="2">
    <location>
        <begin position="7"/>
        <end position="27"/>
    </location>
</feature>
<dbReference type="InterPro" id="IPR007621">
    <property type="entry name" value="TPM_dom"/>
</dbReference>
<keyword evidence="2" id="KW-0812">Transmembrane</keyword>
<keyword evidence="2" id="KW-1133">Transmembrane helix</keyword>
<dbReference type="RefSeq" id="WP_058211463.1">
    <property type="nucleotide sequence ID" value="NZ_LKLU01000037.1"/>
</dbReference>
<dbReference type="AlphaFoldDB" id="A0A0V8E8C4"/>
<dbReference type="PANTHER" id="PTHR30373">
    <property type="entry name" value="UPF0603 PROTEIN YGCG"/>
    <property type="match status" value="1"/>
</dbReference>
<feature type="domain" description="TPM" evidence="3">
    <location>
        <begin position="48"/>
        <end position="169"/>
    </location>
</feature>
<dbReference type="Gene3D" id="3.10.310.50">
    <property type="match status" value="1"/>
</dbReference>
<accession>A0A0V8E8C4</accession>
<proteinExistence type="predicted"/>
<comment type="caution">
    <text evidence="4">The sequence shown here is derived from an EMBL/GenBank/DDBJ whole genome shotgun (WGS) entry which is preliminary data.</text>
</comment>
<gene>
    <name evidence="4" type="ORF">M20_0612</name>
</gene>